<gene>
    <name evidence="1" type="ORF">H0H81_006294</name>
</gene>
<dbReference type="Gene3D" id="2.60.40.1180">
    <property type="entry name" value="Golgi alpha-mannosidase II"/>
    <property type="match status" value="1"/>
</dbReference>
<name>A0A9P7K383_9AGAR</name>
<proteinExistence type="predicted"/>
<protein>
    <submittedName>
        <fullName evidence="1">Uncharacterized protein</fullName>
    </submittedName>
</protein>
<dbReference type="EMBL" id="JABCKI010007328">
    <property type="protein sequence ID" value="KAG5633646.1"/>
    <property type="molecule type" value="Genomic_DNA"/>
</dbReference>
<keyword evidence="2" id="KW-1185">Reference proteome</keyword>
<sequence length="100" mass="10739">KYWFPASQENAAGQSIRFTTTPQTFCVVSLTTPKNGKLTIQKRLPILPGDEIVLLGPGDTTTGALPWTVDSNGRLTVNVPAAAVAGGKYAWAFKVSYKNQ</sequence>
<evidence type="ECO:0000313" key="2">
    <source>
        <dbReference type="Proteomes" id="UP000717328"/>
    </source>
</evidence>
<feature type="non-terminal residue" evidence="1">
    <location>
        <position position="1"/>
    </location>
</feature>
<reference evidence="1" key="1">
    <citation type="submission" date="2021-02" db="EMBL/GenBank/DDBJ databases">
        <authorList>
            <person name="Nieuwenhuis M."/>
            <person name="Van De Peppel L.J.J."/>
        </authorList>
    </citation>
    <scope>NUCLEOTIDE SEQUENCE</scope>
    <source>
        <strain evidence="1">D49</strain>
    </source>
</reference>
<reference evidence="1" key="2">
    <citation type="submission" date="2021-10" db="EMBL/GenBank/DDBJ databases">
        <title>Phylogenomics reveals ancestral predisposition of the termite-cultivated fungus Termitomyces towards a domesticated lifestyle.</title>
        <authorList>
            <person name="Auxier B."/>
            <person name="Grum-Grzhimaylo A."/>
            <person name="Cardenas M.E."/>
            <person name="Lodge J.D."/>
            <person name="Laessoe T."/>
            <person name="Pedersen O."/>
            <person name="Smith M.E."/>
            <person name="Kuyper T.W."/>
            <person name="Franco-Molano E.A."/>
            <person name="Baroni T.J."/>
            <person name="Aanen D.K."/>
        </authorList>
    </citation>
    <scope>NUCLEOTIDE SEQUENCE</scope>
    <source>
        <strain evidence="1">D49</strain>
    </source>
</reference>
<dbReference type="InterPro" id="IPR013780">
    <property type="entry name" value="Glyco_hydro_b"/>
</dbReference>
<organism evidence="1 2">
    <name type="scientific">Sphagnurus paluster</name>
    <dbReference type="NCBI Taxonomy" id="117069"/>
    <lineage>
        <taxon>Eukaryota</taxon>
        <taxon>Fungi</taxon>
        <taxon>Dikarya</taxon>
        <taxon>Basidiomycota</taxon>
        <taxon>Agaricomycotina</taxon>
        <taxon>Agaricomycetes</taxon>
        <taxon>Agaricomycetidae</taxon>
        <taxon>Agaricales</taxon>
        <taxon>Tricholomatineae</taxon>
        <taxon>Lyophyllaceae</taxon>
        <taxon>Sphagnurus</taxon>
    </lineage>
</organism>
<comment type="caution">
    <text evidence="1">The sequence shown here is derived from an EMBL/GenBank/DDBJ whole genome shotgun (WGS) entry which is preliminary data.</text>
</comment>
<evidence type="ECO:0000313" key="1">
    <source>
        <dbReference type="EMBL" id="KAG5633646.1"/>
    </source>
</evidence>
<dbReference type="Proteomes" id="UP000717328">
    <property type="component" value="Unassembled WGS sequence"/>
</dbReference>
<dbReference type="OrthoDB" id="6039950at2759"/>
<accession>A0A9P7K383</accession>
<dbReference type="AlphaFoldDB" id="A0A9P7K383"/>